<sequence>MSPPGEVPVRLLRHPGPMAARRWDSLSCEKARAFRFSLIPGRSLYEGIVNAMTAAKVSAAALTLTGGTFARVDYCLAAPRPGRPQVAGYTDPERMGGPIGLIGASATLGLDVNGAPMVHCHALLSDAEGQLFGGHIIPDTSMVGAVPPVVFARAFEGEAIRQRYDPETIMSLFHPADDGPHAGDIHAG</sequence>
<dbReference type="Gene3D" id="3.30.1330.80">
    <property type="entry name" value="Hypothetical protein, similar to alpha- acetolactate decarboxylase, domain 2"/>
    <property type="match status" value="1"/>
</dbReference>
<reference evidence="2 3" key="3">
    <citation type="journal article" date="2008" name="BMC Genomics">
        <title>The genome of the versatile nitrogen fixer Azorhizobium caulinodans ORS571.</title>
        <authorList>
            <person name="Lee KB."/>
            <person name="Backer P.D."/>
            <person name="Aono T."/>
            <person name="Liu CT."/>
            <person name="Suzuki S."/>
            <person name="Suzuki T."/>
            <person name="Kaneko T."/>
            <person name="Yamada M."/>
            <person name="Tabata S."/>
            <person name="Kupfer D.M."/>
            <person name="Najar F.Z."/>
            <person name="Wiley G.B."/>
            <person name="Roe B."/>
            <person name="Binnewies T.T."/>
            <person name="Ussery D.W."/>
            <person name="D'Haeze W."/>
            <person name="Herder J.D."/>
            <person name="Gevers D."/>
            <person name="Vereecke D."/>
            <person name="Holsters M."/>
            <person name="Oyaizu H."/>
        </authorList>
    </citation>
    <scope>NUCLEOTIDE SEQUENCE [LARGE SCALE GENOMIC DNA]</scope>
    <source>
        <strain evidence="3">ATCC 43989 / DSM 5975 / JCM 20966 / LMG 6465 / NBRC 14845 / NCIMB 13405 / ORS 571</strain>
    </source>
</reference>
<proteinExistence type="predicted"/>
<reference evidence="3" key="2">
    <citation type="submission" date="2007-04" db="EMBL/GenBank/DDBJ databases">
        <title>Complete genome sequence of the nitrogen-fixing bacterium Azorhizobium caulinodans ORS571.</title>
        <authorList>
            <person name="Lee K.B."/>
            <person name="Backer P.D."/>
            <person name="Aono T."/>
            <person name="Liu C.T."/>
            <person name="Suzuki S."/>
            <person name="Suzuki T."/>
            <person name="Kaneko T."/>
            <person name="Yamada M."/>
            <person name="Tabata S."/>
            <person name="Kupfer D.M."/>
            <person name="Najar F.Z."/>
            <person name="Wiley G.B."/>
            <person name="Roe B."/>
            <person name="Binnewies T."/>
            <person name="Ussery D."/>
            <person name="Vereecke D."/>
            <person name="Gevers D."/>
            <person name="Holsters M."/>
            <person name="Oyaizu H."/>
        </authorList>
    </citation>
    <scope>NUCLEOTIDE SEQUENCE [LARGE SCALE GENOMIC DNA]</scope>
    <source>
        <strain evidence="3">ATCC 43989 / DSM 5975 / JCM 20966 / LMG 6465 / NBRC 14845 / NCIMB 13405 / ORS 571</strain>
    </source>
</reference>
<reference evidence="2 3" key="4">
    <citation type="journal article" date="2009" name="Appl. Environ. Microbiol.">
        <title>Comparative genome-wide transcriptional profiling of Azorhizobium caulinodans ORS571 grown under free-living and symbiotic conditions.</title>
        <authorList>
            <person name="Tsukada S."/>
            <person name="Aono T."/>
            <person name="Akiba N."/>
            <person name="Lee KB."/>
            <person name="Liu CT."/>
            <person name="Toyazaki H."/>
            <person name="Oyaizu H."/>
        </authorList>
    </citation>
    <scope>NUCLEOTIDE SEQUENCE [LARGE SCALE GENOMIC DNA]</scope>
    <source>
        <strain evidence="3">ATCC 43989 / DSM 5975 / JCM 20966 / LMG 6465 / NBRC 14845 / NCIMB 13405 / ORS 571</strain>
    </source>
</reference>
<dbReference type="SUPFAM" id="SSF117856">
    <property type="entry name" value="AF0104/ALDC/Ptd012-like"/>
    <property type="match status" value="1"/>
</dbReference>
<dbReference type="EMBL" id="AP009384">
    <property type="protein sequence ID" value="BAF90535.1"/>
    <property type="molecule type" value="Genomic_DNA"/>
</dbReference>
<feature type="domain" description="PPC" evidence="1">
    <location>
        <begin position="26"/>
        <end position="176"/>
    </location>
</feature>
<evidence type="ECO:0000259" key="1">
    <source>
        <dbReference type="PROSITE" id="PS51742"/>
    </source>
</evidence>
<dbReference type="HOGENOM" id="CLU_108797_0_0_5"/>
<keyword evidence="3" id="KW-1185">Reference proteome</keyword>
<evidence type="ECO:0000313" key="3">
    <source>
        <dbReference type="Proteomes" id="UP000000270"/>
    </source>
</evidence>
<dbReference type="RefSeq" id="WP_012173056.1">
    <property type="nucleotide sequence ID" value="NC_009937.1"/>
</dbReference>
<dbReference type="Proteomes" id="UP000000270">
    <property type="component" value="Chromosome"/>
</dbReference>
<dbReference type="STRING" id="438753.AZC_4537"/>
<dbReference type="AlphaFoldDB" id="A8HZ48"/>
<dbReference type="InterPro" id="IPR005175">
    <property type="entry name" value="PPC_dom"/>
</dbReference>
<gene>
    <name evidence="2" type="ordered locus">AZC_4537</name>
</gene>
<evidence type="ECO:0000313" key="2">
    <source>
        <dbReference type="EMBL" id="BAF90535.1"/>
    </source>
</evidence>
<dbReference type="PROSITE" id="PS51742">
    <property type="entry name" value="PPC"/>
    <property type="match status" value="1"/>
</dbReference>
<accession>A8HZ48</accession>
<dbReference type="KEGG" id="azc:AZC_4537"/>
<dbReference type="eggNOG" id="COG1661">
    <property type="taxonomic scope" value="Bacteria"/>
</dbReference>
<protein>
    <recommendedName>
        <fullName evidence="1">PPC domain-containing protein</fullName>
    </recommendedName>
</protein>
<dbReference type="Pfam" id="PF03479">
    <property type="entry name" value="PCC"/>
    <property type="match status" value="1"/>
</dbReference>
<reference evidence="2 3" key="1">
    <citation type="journal article" date="2007" name="Appl. Environ. Microbiol.">
        <title>Rhizobial factors required for stem nodule maturation and maintenance in Sesbania rostrata-Azorhizobium caulinodans ORS571 symbiosis.</title>
        <authorList>
            <person name="Suzuki S."/>
            <person name="Aono T."/>
            <person name="Lee KB."/>
            <person name="Suzuki T."/>
            <person name="Liu CT."/>
            <person name="Miwa H."/>
            <person name="Wakao S."/>
            <person name="Iki T."/>
            <person name="Oyaizu H."/>
        </authorList>
    </citation>
    <scope>NUCLEOTIDE SEQUENCE [LARGE SCALE GENOMIC DNA]</scope>
    <source>
        <strain evidence="3">ATCC 43989 / DSM 5975 / JCM 20966 / LMG 6465 / NBRC 14845 / NCIMB 13405 / ORS 571</strain>
    </source>
</reference>
<organism evidence="2 3">
    <name type="scientific">Azorhizobium caulinodans (strain ATCC 43989 / DSM 5975 / JCM 20966 / LMG 6465 / NBRC 14845 / NCIMB 13405 / ORS 571)</name>
    <dbReference type="NCBI Taxonomy" id="438753"/>
    <lineage>
        <taxon>Bacteria</taxon>
        <taxon>Pseudomonadati</taxon>
        <taxon>Pseudomonadota</taxon>
        <taxon>Alphaproteobacteria</taxon>
        <taxon>Hyphomicrobiales</taxon>
        <taxon>Xanthobacteraceae</taxon>
        <taxon>Azorhizobium</taxon>
    </lineage>
</organism>
<reference evidence="2 3" key="5">
    <citation type="journal article" date="2010" name="Appl. Environ. Microbiol.">
        <title>phrR-like gene praR of Azorhizobium caulinodans ORS571 is essential for symbiosis with Sesbania rostrata and is involved in expression of reb genes.</title>
        <authorList>
            <person name="Akiba N."/>
            <person name="Aono T."/>
            <person name="Toyazaki H."/>
            <person name="Sato S."/>
            <person name="Oyaizu H."/>
        </authorList>
    </citation>
    <scope>NUCLEOTIDE SEQUENCE [LARGE SCALE GENOMIC DNA]</scope>
    <source>
        <strain evidence="3">ATCC 43989 / DSM 5975 / JCM 20966 / LMG 6465 / NBRC 14845 / NCIMB 13405 / ORS 571</strain>
    </source>
</reference>
<reference evidence="2 3" key="6">
    <citation type="journal article" date="2011" name="Appl. Environ. Microbiol.">
        <title>Involvement of the azorhizobial chromosome partition gene (parA) in the onset of bacteroid differentiation during Sesbania rostrata stem nodule development.</title>
        <authorList>
            <person name="Liu CT."/>
            <person name="Lee KB."/>
            <person name="Wang YS."/>
            <person name="Peng MH."/>
            <person name="Lee KT."/>
            <person name="Suzuki S."/>
            <person name="Suzuki T."/>
            <person name="Oyaizu H."/>
        </authorList>
    </citation>
    <scope>NUCLEOTIDE SEQUENCE [LARGE SCALE GENOMIC DNA]</scope>
    <source>
        <strain evidence="3">ATCC 43989 / DSM 5975 / JCM 20966 / LMG 6465 / NBRC 14845 / NCIMB 13405 / ORS 571</strain>
    </source>
</reference>
<name>A8HZ48_AZOC5</name>